<organism evidence="2 3">
    <name type="scientific">Exocentrus adspersus</name>
    <dbReference type="NCBI Taxonomy" id="1586481"/>
    <lineage>
        <taxon>Eukaryota</taxon>
        <taxon>Metazoa</taxon>
        <taxon>Ecdysozoa</taxon>
        <taxon>Arthropoda</taxon>
        <taxon>Hexapoda</taxon>
        <taxon>Insecta</taxon>
        <taxon>Pterygota</taxon>
        <taxon>Neoptera</taxon>
        <taxon>Endopterygota</taxon>
        <taxon>Coleoptera</taxon>
        <taxon>Polyphaga</taxon>
        <taxon>Cucujiformia</taxon>
        <taxon>Chrysomeloidea</taxon>
        <taxon>Cerambycidae</taxon>
        <taxon>Lamiinae</taxon>
        <taxon>Acanthocinini</taxon>
        <taxon>Exocentrus</taxon>
    </lineage>
</organism>
<sequence length="329" mass="36634">MLLNNDFIIKNVVITATICFQILCLALATITSSHPHLYNPFNSGYVSSYQNPYTSYPQQYSPYNHFSPAYTSNLIQDRVAAAYLATPDVLPNLNLLAEGPYSISNKFTVVPMLLMSKNNMNMVSQAHIMGVSTTKPVMTIKTNQDNLLQCTPAVRIVLDKPIVVYSLKTSVLFPSEVQIVHERYRIPIKVGAVIAPIQQSTFVSPDTPIAITLVYAVPTRPVNLDYINNEDAIFVPETEAVVVEAEEPVEQPPKNVTILNFPEQEAEPVLQVDEEDEELDHRNPPQVLAPAGIVQSTQPQAVVEPFTNSKESPVLIAIREESKKRFRTN</sequence>
<evidence type="ECO:0000313" key="2">
    <source>
        <dbReference type="EMBL" id="KAJ8913509.1"/>
    </source>
</evidence>
<feature type="transmembrane region" description="Helical" evidence="1">
    <location>
        <begin position="12"/>
        <end position="30"/>
    </location>
</feature>
<keyword evidence="3" id="KW-1185">Reference proteome</keyword>
<dbReference type="AlphaFoldDB" id="A0AAV8VH21"/>
<gene>
    <name evidence="2" type="ORF">NQ315_017059</name>
</gene>
<accession>A0AAV8VH21</accession>
<comment type="caution">
    <text evidence="2">The sequence shown here is derived from an EMBL/GenBank/DDBJ whole genome shotgun (WGS) entry which is preliminary data.</text>
</comment>
<evidence type="ECO:0000313" key="3">
    <source>
        <dbReference type="Proteomes" id="UP001159042"/>
    </source>
</evidence>
<protein>
    <submittedName>
        <fullName evidence="2">Uncharacterized protein</fullName>
    </submittedName>
</protein>
<keyword evidence="1" id="KW-1133">Transmembrane helix</keyword>
<name>A0AAV8VH21_9CUCU</name>
<keyword evidence="1" id="KW-0472">Membrane</keyword>
<proteinExistence type="predicted"/>
<dbReference type="Proteomes" id="UP001159042">
    <property type="component" value="Unassembled WGS sequence"/>
</dbReference>
<dbReference type="EMBL" id="JANEYG010000092">
    <property type="protein sequence ID" value="KAJ8913509.1"/>
    <property type="molecule type" value="Genomic_DNA"/>
</dbReference>
<keyword evidence="1" id="KW-0812">Transmembrane</keyword>
<evidence type="ECO:0000256" key="1">
    <source>
        <dbReference type="SAM" id="Phobius"/>
    </source>
</evidence>
<reference evidence="2 3" key="1">
    <citation type="journal article" date="2023" name="Insect Mol. Biol.">
        <title>Genome sequencing provides insights into the evolution of gene families encoding plant cell wall-degrading enzymes in longhorned beetles.</title>
        <authorList>
            <person name="Shin N.R."/>
            <person name="Okamura Y."/>
            <person name="Kirsch R."/>
            <person name="Pauchet Y."/>
        </authorList>
    </citation>
    <scope>NUCLEOTIDE SEQUENCE [LARGE SCALE GENOMIC DNA]</scope>
    <source>
        <strain evidence="2">EAD_L_NR</strain>
    </source>
</reference>